<keyword evidence="8" id="KW-0472">Membrane</keyword>
<evidence type="ECO:0000256" key="5">
    <source>
        <dbReference type="ARBA" id="ARBA00022692"/>
    </source>
</evidence>
<dbReference type="Gene3D" id="1.10.287.130">
    <property type="match status" value="1"/>
</dbReference>
<dbReference type="Proteomes" id="UP000219452">
    <property type="component" value="Unassembled WGS sequence"/>
</dbReference>
<dbReference type="CDD" id="cd00082">
    <property type="entry name" value="HisKA"/>
    <property type="match status" value="1"/>
</dbReference>
<gene>
    <name evidence="10" type="ORF">SAMN06269250_3037</name>
</gene>
<dbReference type="Pfam" id="PF02518">
    <property type="entry name" value="HATPase_c"/>
    <property type="match status" value="1"/>
</dbReference>
<dbReference type="Pfam" id="PF00512">
    <property type="entry name" value="HisKA"/>
    <property type="match status" value="1"/>
</dbReference>
<comment type="catalytic activity">
    <reaction evidence="1">
        <text>ATP + protein L-histidine = ADP + protein N-phospho-L-histidine.</text>
        <dbReference type="EC" id="2.7.13.3"/>
    </reaction>
</comment>
<dbReference type="SUPFAM" id="SSF47384">
    <property type="entry name" value="Homodimeric domain of signal transducing histidine kinase"/>
    <property type="match status" value="1"/>
</dbReference>
<dbReference type="SMART" id="SM00388">
    <property type="entry name" value="HisKA"/>
    <property type="match status" value="1"/>
</dbReference>
<dbReference type="EC" id="2.7.13.3" evidence="2"/>
<dbReference type="Gene3D" id="3.30.565.10">
    <property type="entry name" value="Histidine kinase-like ATPase, C-terminal domain"/>
    <property type="match status" value="1"/>
</dbReference>
<dbReference type="OrthoDB" id="1522504at2"/>
<feature type="domain" description="Histidine kinase" evidence="9">
    <location>
        <begin position="215"/>
        <end position="424"/>
    </location>
</feature>
<evidence type="ECO:0000256" key="3">
    <source>
        <dbReference type="ARBA" id="ARBA00022553"/>
    </source>
</evidence>
<feature type="transmembrane region" description="Helical" evidence="8">
    <location>
        <begin position="130"/>
        <end position="152"/>
    </location>
</feature>
<dbReference type="GO" id="GO:0000155">
    <property type="term" value="F:phosphorelay sensor kinase activity"/>
    <property type="evidence" value="ECO:0007669"/>
    <property type="project" value="InterPro"/>
</dbReference>
<dbReference type="PANTHER" id="PTHR45436:SF5">
    <property type="entry name" value="SENSOR HISTIDINE KINASE TRCS"/>
    <property type="match status" value="1"/>
</dbReference>
<protein>
    <recommendedName>
        <fullName evidence="2">histidine kinase</fullName>
        <ecNumber evidence="2">2.7.13.3</ecNumber>
    </recommendedName>
</protein>
<dbReference type="InterPro" id="IPR003661">
    <property type="entry name" value="HisK_dim/P_dom"/>
</dbReference>
<name>A0A286G2Z2_9BACT</name>
<evidence type="ECO:0000259" key="9">
    <source>
        <dbReference type="PROSITE" id="PS50109"/>
    </source>
</evidence>
<evidence type="ECO:0000256" key="2">
    <source>
        <dbReference type="ARBA" id="ARBA00012438"/>
    </source>
</evidence>
<accession>A0A286G2Z2</accession>
<sequence length="424" mass="48156">MSLLSQTARYLISTAFVIALVGSVGFYALIHHAIRHEVDEILMTQVSQTIHKLRHQPTSTLTDWDNNPRIYRSNTPVKPTFADITVPDSLNHNELIPIRQLQQTVLIHGKLYLITVQQPYYEFNELSREISAGVIVGFLLLMGLSVTIGIGLSSRLWHPFYATINQLGAVRLDSSNEPVFPDSTIREFSLLNRSLRELTQKLQRQFSLQKQFAENASHELQTPLAVASAELDFLLQSDHLIETDYDHLQRATDALARLSQLNRSLLLLTQVENNQFANDESVDMSELLTQSVDEYEPFFQHRQLVVERTITPHIHLRMNRQLARVLLTNLLKNAARHGSHAKGSGSVNVALTTNALTIANTGEPLPFPKHQLFDRFVKNPARPDSTGLGLALVKQICDRYSLPLTYTYDTERREHSFRIELPAR</sequence>
<evidence type="ECO:0000256" key="1">
    <source>
        <dbReference type="ARBA" id="ARBA00000085"/>
    </source>
</evidence>
<proteinExistence type="predicted"/>
<dbReference type="RefSeq" id="WP_097126634.1">
    <property type="nucleotide sequence ID" value="NZ_OCNH01000002.1"/>
</dbReference>
<evidence type="ECO:0000313" key="10">
    <source>
        <dbReference type="EMBL" id="SOD89354.1"/>
    </source>
</evidence>
<evidence type="ECO:0000256" key="8">
    <source>
        <dbReference type="SAM" id="Phobius"/>
    </source>
</evidence>
<evidence type="ECO:0000313" key="11">
    <source>
        <dbReference type="Proteomes" id="UP000219452"/>
    </source>
</evidence>
<dbReference type="SMART" id="SM00387">
    <property type="entry name" value="HATPase_c"/>
    <property type="match status" value="1"/>
</dbReference>
<dbReference type="PANTHER" id="PTHR45436">
    <property type="entry name" value="SENSOR HISTIDINE KINASE YKOH"/>
    <property type="match status" value="1"/>
</dbReference>
<keyword evidence="6 10" id="KW-0418">Kinase</keyword>
<dbReference type="PROSITE" id="PS50109">
    <property type="entry name" value="HIS_KIN"/>
    <property type="match status" value="1"/>
</dbReference>
<keyword evidence="11" id="KW-1185">Reference proteome</keyword>
<dbReference type="InterPro" id="IPR003594">
    <property type="entry name" value="HATPase_dom"/>
</dbReference>
<dbReference type="InterPro" id="IPR005467">
    <property type="entry name" value="His_kinase_dom"/>
</dbReference>
<evidence type="ECO:0000256" key="6">
    <source>
        <dbReference type="ARBA" id="ARBA00022777"/>
    </source>
</evidence>
<dbReference type="InterPro" id="IPR050428">
    <property type="entry name" value="TCS_sensor_his_kinase"/>
</dbReference>
<dbReference type="EMBL" id="OCNH01000002">
    <property type="protein sequence ID" value="SOD89354.1"/>
    <property type="molecule type" value="Genomic_DNA"/>
</dbReference>
<evidence type="ECO:0000256" key="4">
    <source>
        <dbReference type="ARBA" id="ARBA00022679"/>
    </source>
</evidence>
<evidence type="ECO:0000256" key="7">
    <source>
        <dbReference type="ARBA" id="ARBA00022989"/>
    </source>
</evidence>
<dbReference type="InterPro" id="IPR036097">
    <property type="entry name" value="HisK_dim/P_sf"/>
</dbReference>
<keyword evidence="3" id="KW-0597">Phosphoprotein</keyword>
<organism evidence="10 11">
    <name type="scientific">Spirosoma fluviale</name>
    <dbReference type="NCBI Taxonomy" id="1597977"/>
    <lineage>
        <taxon>Bacteria</taxon>
        <taxon>Pseudomonadati</taxon>
        <taxon>Bacteroidota</taxon>
        <taxon>Cytophagia</taxon>
        <taxon>Cytophagales</taxon>
        <taxon>Cytophagaceae</taxon>
        <taxon>Spirosoma</taxon>
    </lineage>
</organism>
<dbReference type="InterPro" id="IPR036890">
    <property type="entry name" value="HATPase_C_sf"/>
</dbReference>
<dbReference type="SUPFAM" id="SSF55874">
    <property type="entry name" value="ATPase domain of HSP90 chaperone/DNA topoisomerase II/histidine kinase"/>
    <property type="match status" value="1"/>
</dbReference>
<keyword evidence="4" id="KW-0808">Transferase</keyword>
<feature type="transmembrane region" description="Helical" evidence="8">
    <location>
        <begin position="12"/>
        <end position="34"/>
    </location>
</feature>
<keyword evidence="7 8" id="KW-1133">Transmembrane helix</keyword>
<dbReference type="AlphaFoldDB" id="A0A286G2Z2"/>
<dbReference type="GO" id="GO:0005886">
    <property type="term" value="C:plasma membrane"/>
    <property type="evidence" value="ECO:0007669"/>
    <property type="project" value="TreeGrafter"/>
</dbReference>
<reference evidence="11" key="1">
    <citation type="submission" date="2017-09" db="EMBL/GenBank/DDBJ databases">
        <authorList>
            <person name="Varghese N."/>
            <person name="Submissions S."/>
        </authorList>
    </citation>
    <scope>NUCLEOTIDE SEQUENCE [LARGE SCALE GENOMIC DNA]</scope>
    <source>
        <strain evidence="11">DSM 29961</strain>
    </source>
</reference>
<keyword evidence="5 8" id="KW-0812">Transmembrane</keyword>